<dbReference type="InterPro" id="IPR015421">
    <property type="entry name" value="PyrdxlP-dep_Trfase_major"/>
</dbReference>
<dbReference type="EC" id="2.5.1.-" evidence="3"/>
<proteinExistence type="inferred from homology"/>
<comment type="catalytic activity">
    <reaction evidence="3">
        <text>O-succinyl-L-homoserine + hydrogen sulfide = L-homocysteine + succinate</text>
        <dbReference type="Rhea" id="RHEA:27826"/>
        <dbReference type="ChEBI" id="CHEBI:29919"/>
        <dbReference type="ChEBI" id="CHEBI:30031"/>
        <dbReference type="ChEBI" id="CHEBI:57661"/>
        <dbReference type="ChEBI" id="CHEBI:58199"/>
    </reaction>
</comment>
<keyword evidence="2 3" id="KW-0663">Pyridoxal phosphate</keyword>
<dbReference type="Pfam" id="PF01053">
    <property type="entry name" value="Cys_Met_Meta_PP"/>
    <property type="match status" value="1"/>
</dbReference>
<comment type="subunit">
    <text evidence="3">Homotetramer.</text>
</comment>
<dbReference type="EMBL" id="JACHOB010000001">
    <property type="protein sequence ID" value="MBB4658277.1"/>
    <property type="molecule type" value="Genomic_DNA"/>
</dbReference>
<dbReference type="PANTHER" id="PTHR11808:SF80">
    <property type="entry name" value="CYSTATHIONINE GAMMA-LYASE"/>
    <property type="match status" value="1"/>
</dbReference>
<dbReference type="InterPro" id="IPR000277">
    <property type="entry name" value="Cys/Met-Metab_PyrdxlP-dep_enz"/>
</dbReference>
<comment type="function">
    <text evidence="3">Catalyzes the formation of L-homocysteine from O-succinyl-L-homoserine (OSHS) and hydrogen sulfide.</text>
</comment>
<dbReference type="InterPro" id="IPR015424">
    <property type="entry name" value="PyrdxlP-dep_Trfase"/>
</dbReference>
<dbReference type="Gene3D" id="3.40.640.10">
    <property type="entry name" value="Type I PLP-dependent aspartate aminotransferase-like (Major domain)"/>
    <property type="match status" value="1"/>
</dbReference>
<keyword evidence="7" id="KW-1185">Reference proteome</keyword>
<accession>A0A840I0N0</accession>
<dbReference type="InterPro" id="IPR006234">
    <property type="entry name" value="O-succ-hSer_sulfhydrylase"/>
</dbReference>
<dbReference type="RefSeq" id="WP_221400853.1">
    <property type="nucleotide sequence ID" value="NZ_JACHOB010000001.1"/>
</dbReference>
<evidence type="ECO:0000256" key="1">
    <source>
        <dbReference type="ARBA" id="ARBA00001933"/>
    </source>
</evidence>
<keyword evidence="3" id="KW-0028">Amino-acid biosynthesis</keyword>
<dbReference type="FunFam" id="3.40.640.10:FF:000046">
    <property type="entry name" value="Cystathionine gamma-lyase"/>
    <property type="match status" value="1"/>
</dbReference>
<dbReference type="GO" id="GO:0005737">
    <property type="term" value="C:cytoplasm"/>
    <property type="evidence" value="ECO:0007669"/>
    <property type="project" value="TreeGrafter"/>
</dbReference>
<keyword evidence="3 6" id="KW-0808">Transferase</keyword>
<comment type="pathway">
    <text evidence="3">Amino-acid biosynthesis; L-methionine biosynthesis via de novo pathway; L-homocysteine from O-succinyl-L-homoserine: step 1/1.</text>
</comment>
<dbReference type="SUPFAM" id="SSF53383">
    <property type="entry name" value="PLP-dependent transferases"/>
    <property type="match status" value="1"/>
</dbReference>
<reference evidence="6 7" key="1">
    <citation type="submission" date="2020-08" db="EMBL/GenBank/DDBJ databases">
        <title>Genomic Encyclopedia of Type Strains, Phase IV (KMG-IV): sequencing the most valuable type-strain genomes for metagenomic binning, comparative biology and taxonomic classification.</title>
        <authorList>
            <person name="Goeker M."/>
        </authorList>
    </citation>
    <scope>NUCLEOTIDE SEQUENCE [LARGE SCALE GENOMIC DNA]</scope>
    <source>
        <strain evidence="6 7">DSM 102850</strain>
    </source>
</reference>
<keyword evidence="3" id="KW-0486">Methionine biosynthesis</keyword>
<organism evidence="6 7">
    <name type="scientific">Parvularcula dongshanensis</name>
    <dbReference type="NCBI Taxonomy" id="1173995"/>
    <lineage>
        <taxon>Bacteria</taxon>
        <taxon>Pseudomonadati</taxon>
        <taxon>Pseudomonadota</taxon>
        <taxon>Alphaproteobacteria</taxon>
        <taxon>Parvularculales</taxon>
        <taxon>Parvularculaceae</taxon>
        <taxon>Parvularcula</taxon>
    </lineage>
</organism>
<comment type="similarity">
    <text evidence="3">Belongs to the trans-sulfuration enzymes family. MetZ subfamily.</text>
</comment>
<dbReference type="PANTHER" id="PTHR11808">
    <property type="entry name" value="TRANS-SULFURATION ENZYME FAMILY MEMBER"/>
    <property type="match status" value="1"/>
</dbReference>
<dbReference type="AlphaFoldDB" id="A0A840I0N0"/>
<evidence type="ECO:0000256" key="5">
    <source>
        <dbReference type="RuleBase" id="RU362118"/>
    </source>
</evidence>
<evidence type="ECO:0000313" key="7">
    <source>
        <dbReference type="Proteomes" id="UP000563524"/>
    </source>
</evidence>
<gene>
    <name evidence="3" type="primary">metZ</name>
    <name evidence="6" type="ORF">GGQ59_000777</name>
</gene>
<dbReference type="GO" id="GO:0016846">
    <property type="term" value="F:carbon-sulfur lyase activity"/>
    <property type="evidence" value="ECO:0007669"/>
    <property type="project" value="TreeGrafter"/>
</dbReference>
<dbReference type="GO" id="GO:0019346">
    <property type="term" value="P:transsulfuration"/>
    <property type="evidence" value="ECO:0007669"/>
    <property type="project" value="InterPro"/>
</dbReference>
<evidence type="ECO:0000256" key="2">
    <source>
        <dbReference type="ARBA" id="ARBA00022898"/>
    </source>
</evidence>
<dbReference type="CDD" id="cd00614">
    <property type="entry name" value="CGS_like"/>
    <property type="match status" value="1"/>
</dbReference>
<evidence type="ECO:0000256" key="3">
    <source>
        <dbReference type="HAMAP-Rule" id="MF_02056"/>
    </source>
</evidence>
<name>A0A840I0N0_9PROT</name>
<evidence type="ECO:0000313" key="6">
    <source>
        <dbReference type="EMBL" id="MBB4658277.1"/>
    </source>
</evidence>
<dbReference type="NCBIfam" id="TIGR01325">
    <property type="entry name" value="O_suc_HS_sulf"/>
    <property type="match status" value="1"/>
</dbReference>
<dbReference type="Gene3D" id="3.90.1150.10">
    <property type="entry name" value="Aspartate Aminotransferase, domain 1"/>
    <property type="match status" value="1"/>
</dbReference>
<dbReference type="PIRSF" id="PIRSF001434">
    <property type="entry name" value="CGS"/>
    <property type="match status" value="1"/>
</dbReference>
<dbReference type="GO" id="GO:0016765">
    <property type="term" value="F:transferase activity, transferring alkyl or aryl (other than methyl) groups"/>
    <property type="evidence" value="ECO:0007669"/>
    <property type="project" value="UniProtKB-UniRule"/>
</dbReference>
<dbReference type="UniPathway" id="UPA00051">
    <property type="reaction ID" value="UER00449"/>
</dbReference>
<evidence type="ECO:0000256" key="4">
    <source>
        <dbReference type="PIRSR" id="PIRSR001434-2"/>
    </source>
</evidence>
<comment type="cofactor">
    <cofactor evidence="1 3 5">
        <name>pyridoxal 5'-phosphate</name>
        <dbReference type="ChEBI" id="CHEBI:597326"/>
    </cofactor>
</comment>
<dbReference type="HAMAP" id="MF_02056">
    <property type="entry name" value="MetZ"/>
    <property type="match status" value="1"/>
</dbReference>
<comment type="caution">
    <text evidence="6">The sequence shown here is derived from an EMBL/GenBank/DDBJ whole genome shotgun (WGS) entry which is preliminary data.</text>
</comment>
<protein>
    <recommendedName>
        <fullName evidence="3">O-succinylhomoserine sulfhydrylase</fullName>
        <shortName evidence="3">OSH sulfhydrylase</shortName>
        <shortName evidence="3">OSHS sulfhydrylase</shortName>
        <ecNumber evidence="3">2.5.1.-</ecNumber>
    </recommendedName>
</protein>
<dbReference type="GO" id="GO:0071268">
    <property type="term" value="P:homocysteine biosynthetic process"/>
    <property type="evidence" value="ECO:0007669"/>
    <property type="project" value="InterPro"/>
</dbReference>
<dbReference type="Proteomes" id="UP000563524">
    <property type="component" value="Unassembled WGS sequence"/>
</dbReference>
<dbReference type="InterPro" id="IPR015422">
    <property type="entry name" value="PyrdxlP-dep_Trfase_small"/>
</dbReference>
<sequence length="399" mass="42640">MTKPPYRPRTLAVRAGTHRAFQETSEGLFLTSGYAYDGPEQAAARFSGDDPGHIYSRFSNPTVQMFEERLAAIEGAAWCQATATGMAAVTAALLSQLSAGDHMVASRALFGSCRYVADDLCSRFGIEADFIDGTDLGAWKAAARPNTKLFFLESPSNPGLEVLDIPAIADIAHDKGARLLVDNVFATPVLQRPLDLGADLVCYSATKHLDGQGRVLGGAVLGREESFLTDTLKPFVRNTGPSISPFNAWVLLKSLETLDLRVRAMCENAAQIAEGLAAHIGGPLARVLYPFRDDHPQAEIARRQMAAGGTVVTVEFAGDAETAQANAFRFLGGLELIDVSNNLGDAKSLATHPRTTTHSRLSEEARMLQGVTPGLVRLSIGLEDPADLLADLDAAMRAC</sequence>
<feature type="modified residue" description="N6-(pyridoxal phosphate)lysine" evidence="3 4">
    <location>
        <position position="207"/>
    </location>
</feature>
<dbReference type="GO" id="GO:0071266">
    <property type="term" value="P:'de novo' L-methionine biosynthetic process"/>
    <property type="evidence" value="ECO:0007669"/>
    <property type="project" value="UniProtKB-UniRule"/>
</dbReference>
<dbReference type="GO" id="GO:0030170">
    <property type="term" value="F:pyridoxal phosphate binding"/>
    <property type="evidence" value="ECO:0007669"/>
    <property type="project" value="UniProtKB-UniRule"/>
</dbReference>